<dbReference type="GO" id="GO:0044458">
    <property type="term" value="P:motile cilium assembly"/>
    <property type="evidence" value="ECO:0007669"/>
    <property type="project" value="TreeGrafter"/>
</dbReference>
<feature type="compositionally biased region" description="Basic and acidic residues" evidence="4">
    <location>
        <begin position="1310"/>
        <end position="1337"/>
    </location>
</feature>
<feature type="compositionally biased region" description="Basic and acidic residues" evidence="4">
    <location>
        <begin position="508"/>
        <end position="523"/>
    </location>
</feature>
<organism evidence="5 6">
    <name type="scientific">Bombus terrestris</name>
    <name type="common">Buff-tailed bumblebee</name>
    <name type="synonym">Apis terrestris</name>
    <dbReference type="NCBI Taxonomy" id="30195"/>
    <lineage>
        <taxon>Eukaryota</taxon>
        <taxon>Metazoa</taxon>
        <taxon>Ecdysozoa</taxon>
        <taxon>Arthropoda</taxon>
        <taxon>Hexapoda</taxon>
        <taxon>Insecta</taxon>
        <taxon>Pterygota</taxon>
        <taxon>Neoptera</taxon>
        <taxon>Endopterygota</taxon>
        <taxon>Hymenoptera</taxon>
        <taxon>Apocrita</taxon>
        <taxon>Aculeata</taxon>
        <taxon>Apoidea</taxon>
        <taxon>Anthophila</taxon>
        <taxon>Apidae</taxon>
        <taxon>Bombus</taxon>
        <taxon>Bombus</taxon>
    </lineage>
</organism>
<evidence type="ECO:0000256" key="1">
    <source>
        <dbReference type="ARBA" id="ARBA00022574"/>
    </source>
</evidence>
<dbReference type="RefSeq" id="XP_048265068.1">
    <property type="nucleotide sequence ID" value="XM_048409111.1"/>
</dbReference>
<feature type="region of interest" description="Disordered" evidence="4">
    <location>
        <begin position="183"/>
        <end position="205"/>
    </location>
</feature>
<evidence type="ECO:0000313" key="5">
    <source>
        <dbReference type="Proteomes" id="UP000835206"/>
    </source>
</evidence>
<dbReference type="InterPro" id="IPR036322">
    <property type="entry name" value="WD40_repeat_dom_sf"/>
</dbReference>
<protein>
    <submittedName>
        <fullName evidence="6">Uncharacterized protein LOC100643919 isoform X1</fullName>
    </submittedName>
</protein>
<feature type="region of interest" description="Disordered" evidence="4">
    <location>
        <begin position="440"/>
        <end position="541"/>
    </location>
</feature>
<dbReference type="Pfam" id="PF00400">
    <property type="entry name" value="WD40"/>
    <property type="match status" value="2"/>
</dbReference>
<dbReference type="PANTHER" id="PTHR44499:SF1">
    <property type="entry name" value="JOUBERIN"/>
    <property type="match status" value="1"/>
</dbReference>
<dbReference type="Gene3D" id="2.130.10.10">
    <property type="entry name" value="YVTN repeat-like/Quinoprotein amine dehydrogenase"/>
    <property type="match status" value="1"/>
</dbReference>
<dbReference type="SUPFAM" id="SSF50978">
    <property type="entry name" value="WD40 repeat-like"/>
    <property type="match status" value="1"/>
</dbReference>
<feature type="region of interest" description="Disordered" evidence="4">
    <location>
        <begin position="1144"/>
        <end position="1171"/>
    </location>
</feature>
<dbReference type="InterPro" id="IPR001680">
    <property type="entry name" value="WD40_rpt"/>
</dbReference>
<keyword evidence="2" id="KW-0677">Repeat</keyword>
<feature type="compositionally biased region" description="Basic and acidic residues" evidence="4">
    <location>
        <begin position="187"/>
        <end position="196"/>
    </location>
</feature>
<feature type="region of interest" description="Disordered" evidence="4">
    <location>
        <begin position="1306"/>
        <end position="1340"/>
    </location>
</feature>
<feature type="repeat" description="WD" evidence="3">
    <location>
        <begin position="1037"/>
        <end position="1065"/>
    </location>
</feature>
<feature type="region of interest" description="Disordered" evidence="4">
    <location>
        <begin position="379"/>
        <end position="425"/>
    </location>
</feature>
<feature type="repeat" description="WD" evidence="3">
    <location>
        <begin position="837"/>
        <end position="878"/>
    </location>
</feature>
<feature type="compositionally biased region" description="Low complexity" evidence="4">
    <location>
        <begin position="399"/>
        <end position="412"/>
    </location>
</feature>
<proteinExistence type="predicted"/>
<dbReference type="InterPro" id="IPR052803">
    <property type="entry name" value="Cilium-Associated_Jouberin"/>
</dbReference>
<dbReference type="PANTHER" id="PTHR44499">
    <property type="entry name" value="JOUBERIN"/>
    <property type="match status" value="1"/>
</dbReference>
<reference evidence="6" key="1">
    <citation type="submission" date="2025-08" db="UniProtKB">
        <authorList>
            <consortium name="RefSeq"/>
        </authorList>
    </citation>
    <scope>IDENTIFICATION</scope>
</reference>
<feature type="compositionally biased region" description="Basic and acidic residues" evidence="4">
    <location>
        <begin position="1144"/>
        <end position="1163"/>
    </location>
</feature>
<feature type="compositionally biased region" description="Polar residues" evidence="4">
    <location>
        <begin position="469"/>
        <end position="478"/>
    </location>
</feature>
<feature type="compositionally biased region" description="Polar residues" evidence="4">
    <location>
        <begin position="25"/>
        <end position="40"/>
    </location>
</feature>
<dbReference type="OrthoDB" id="2096344at2759"/>
<evidence type="ECO:0000313" key="6">
    <source>
        <dbReference type="RefSeq" id="XP_048265068.1"/>
    </source>
</evidence>
<dbReference type="GO" id="GO:0036064">
    <property type="term" value="C:ciliary basal body"/>
    <property type="evidence" value="ECO:0007669"/>
    <property type="project" value="TreeGrafter"/>
</dbReference>
<dbReference type="PROSITE" id="PS50294">
    <property type="entry name" value="WD_REPEATS_REGION"/>
    <property type="match status" value="1"/>
</dbReference>
<feature type="compositionally biased region" description="Polar residues" evidence="4">
    <location>
        <begin position="525"/>
        <end position="534"/>
    </location>
</feature>
<feature type="compositionally biased region" description="Basic residues" evidence="4">
    <location>
        <begin position="498"/>
        <end position="507"/>
    </location>
</feature>
<feature type="repeat" description="WD" evidence="3">
    <location>
        <begin position="880"/>
        <end position="912"/>
    </location>
</feature>
<dbReference type="GeneID" id="100643919"/>
<evidence type="ECO:0000256" key="2">
    <source>
        <dbReference type="ARBA" id="ARBA00022737"/>
    </source>
</evidence>
<keyword evidence="1 3" id="KW-0853">WD repeat</keyword>
<feature type="region of interest" description="Disordered" evidence="4">
    <location>
        <begin position="1"/>
        <end position="40"/>
    </location>
</feature>
<feature type="compositionally biased region" description="Basic and acidic residues" evidence="4">
    <location>
        <begin position="485"/>
        <end position="497"/>
    </location>
</feature>
<sequence>MELQTALTKNKKKKQNETNLRPLINKTNYKTNFQDSDNEHSFSNNANITEDEEDSFPMFNRDTSKLFTNTDSMNSSEFASKSVDVIVDIHQEYEEEKSHDNNIEHDGVSNKKNSFLKESENVKAISTKNIFREKIEKSKTNSKHENLSRDDDDIKVVDSSDLIEEFGESPVTKKNGKEIQTVSNNKLSDKLSKKDINQSSVEGKLHGRKQWITPKDEKEEVKKPTRKRWSKDNTVIRLPETRNTSWTIVSSESASSFVQRSEKPLPATRSFLKKSLFGFDNEAFDSEEILMIETDHNRSNPKIRMKRMIHDPEQMELSTFDSRSIRDSLCEENKSFKETTIVTEDLKESANWDSETSENRRRNAILDVERIDKFNGGDISLKSRRNRGLRNKRTFVGKSNKNTSNSSNSSQNLEEITAQSDDDSKELSIKDDRFLIRSDRKHSVNSRRHSKEDSLPVIEDDFDEDRLNHSSQYSVTTSENDDFDENRAKETNDEAKLKRSKTKKKKSKFVEHQLQKKDKEKRLSKNLTPSVNVEESSKRKKKRKKKDDIKYISVTIHRTDVLEIDYVTKHPMVKVHIVKAENGKYLKNERGACTYLQPVITGKFDFKENKSIVPVWEEELIFEHDFKELLKIDNEQVVILFEIVDLLNFAEASFNYDKFGHEGCWYKVAWAFLKPVGRNQVLHINKKVRLQLYKPRKNSQKFDRFHTCEVYTWWKSNVREKYPSSLFVTAKSINQPKLEPVLYRQLSLYDLSDTRNESRGMSAHTSNPINLPKWTRLAAQSCKIPNEIFFETDIGENGCFYIAFSNDGKYLACCFSEEHAYPIAVYEVEAKKIYVRFSGHKTFVYSLNWSNNDNYLLSVSSDQTARIWDVQNGIVEHIQMMPHPSYVYCGKFDPDISSVVVTGCYDRIARIWIQDKKSKNWDLSQELEGHEGFINSMYFQKNSNLLTADSVGIIIIWVLKKSRKISSMKEWHISRKIKVREIDGIIINTIILHPLESRLLVHSRNNGLRMLDLATGVVLQKYNELNNQRIQSTACISPCGNLIFCGGEDSSLNVWNLETGNLLAKYTFDRHYRAVTCVDYHPYDHILAFSTFGSPASVRILKFNKDATGEDIGLKMMRETENTANSSDVPMRFLKTSVMPKEKLRSSNSKKVIEETSHMKEKSLQSNQSHNSSLLKFSDSVFEKNKYSDIMYHDTKMKLQRLNEAGQTMKSRSANRLYNIIEKIDRILSNSSKSSGDIESGRNFTPLQQSSESKVLTFLNKNIEKQKKKLKKDKSPYLTIEDQSSSYFESNTTSSDKPKVVECYTLQSERTNDRNRKERSRSAKEMRNSNISKDDTTKTLSDSATNYQKIKVYDEITKTLLQENIEPDFAIEMEENNKKSITYKSNRLRKDDSDSTDSAGTYIIEKNDVKGSDKDSTKMFENRNIDLNDTENDSNIKDSRSGSSVFSNATFTIENEIPISTPKRNAVSRIVQSLIKIMTFKMPKLISKLKILPNYKILKIFSRLSAIM</sequence>
<evidence type="ECO:0000256" key="4">
    <source>
        <dbReference type="SAM" id="MobiDB-lite"/>
    </source>
</evidence>
<dbReference type="Proteomes" id="UP000835206">
    <property type="component" value="Chromosome 10"/>
</dbReference>
<dbReference type="SMART" id="SM00320">
    <property type="entry name" value="WD40"/>
    <property type="match status" value="6"/>
</dbReference>
<evidence type="ECO:0000256" key="3">
    <source>
        <dbReference type="PROSITE-ProRule" id="PRU00221"/>
    </source>
</evidence>
<feature type="region of interest" description="Disordered" evidence="4">
    <location>
        <begin position="1231"/>
        <end position="1250"/>
    </location>
</feature>
<gene>
    <name evidence="6" type="primary">LOC100643919</name>
</gene>
<dbReference type="PROSITE" id="PS00678">
    <property type="entry name" value="WD_REPEATS_1"/>
    <property type="match status" value="1"/>
</dbReference>
<feature type="compositionally biased region" description="Basic residues" evidence="4">
    <location>
        <begin position="382"/>
        <end position="395"/>
    </location>
</feature>
<dbReference type="PROSITE" id="PS50082">
    <property type="entry name" value="WD_REPEATS_2"/>
    <property type="match status" value="3"/>
</dbReference>
<name>A0A9C6W6A4_BOMTE</name>
<keyword evidence="5" id="KW-1185">Reference proteome</keyword>
<accession>A0A9C6W6A4</accession>
<dbReference type="InterPro" id="IPR019775">
    <property type="entry name" value="WD40_repeat_CS"/>
</dbReference>
<dbReference type="InterPro" id="IPR015943">
    <property type="entry name" value="WD40/YVTN_repeat-like_dom_sf"/>
</dbReference>